<evidence type="ECO:0000256" key="2">
    <source>
        <dbReference type="SAM" id="Phobius"/>
    </source>
</evidence>
<dbReference type="EMBL" id="APMY01000065">
    <property type="protein sequence ID" value="EOM76502.1"/>
    <property type="molecule type" value="Genomic_DNA"/>
</dbReference>
<keyword evidence="4" id="KW-1185">Reference proteome</keyword>
<dbReference type="PATRIC" id="fig|1273125.3.peg.2051"/>
<feature type="transmembrane region" description="Helical" evidence="2">
    <location>
        <begin position="107"/>
        <end position="133"/>
    </location>
</feature>
<proteinExistence type="predicted"/>
<dbReference type="AlphaFoldDB" id="R7WMG8"/>
<reference evidence="3 4" key="1">
    <citation type="journal article" date="2013" name="Genome Announc.">
        <title>Draft Genome Sequence of Rhodococcus rhodnii Strain LMG5362, a Symbiont of Rhodnius prolixus (Hemiptera, Reduviidae, Triatominae), the Principle Vector of Trypanosoma cruzi.</title>
        <authorList>
            <person name="Pachebat J.A."/>
            <person name="van Keulen G."/>
            <person name="Whitten M.M."/>
            <person name="Girdwood S."/>
            <person name="Del Sol R."/>
            <person name="Dyson P.J."/>
            <person name="Facey P.D."/>
        </authorList>
    </citation>
    <scope>NUCLEOTIDE SEQUENCE [LARGE SCALE GENOMIC DNA]</scope>
    <source>
        <strain evidence="3 4">LMG 5362</strain>
    </source>
</reference>
<evidence type="ECO:0008006" key="5">
    <source>
        <dbReference type="Google" id="ProtNLM"/>
    </source>
</evidence>
<dbReference type="eggNOG" id="ENOG50337MI">
    <property type="taxonomic scope" value="Bacteria"/>
</dbReference>
<sequence>MNRAVLYRRIRITTATVAAGISVLAVLLVIGAWRNDRTIQSDMGVATAEVLSAGSLRSAVSFVTPDGVTHNPELGVLYPTRLTTGQRIEVEYARSEPDLVRVAGRDASVAIVPVASVIAGTWLVAAPVLWYFGRRGDRNRGDRNDVTRSPRGRTADTPT</sequence>
<keyword evidence="2" id="KW-0812">Transmembrane</keyword>
<protein>
    <recommendedName>
        <fullName evidence="5">DUF3592 domain-containing protein</fullName>
    </recommendedName>
</protein>
<accession>R7WMG8</accession>
<gene>
    <name evidence="3" type="ORF">Rrhod_2127</name>
</gene>
<dbReference type="Proteomes" id="UP000013525">
    <property type="component" value="Unassembled WGS sequence"/>
</dbReference>
<evidence type="ECO:0000256" key="1">
    <source>
        <dbReference type="SAM" id="MobiDB-lite"/>
    </source>
</evidence>
<keyword evidence="2" id="KW-1133">Transmembrane helix</keyword>
<feature type="region of interest" description="Disordered" evidence="1">
    <location>
        <begin position="139"/>
        <end position="159"/>
    </location>
</feature>
<dbReference type="RefSeq" id="WP_010838188.1">
    <property type="nucleotide sequence ID" value="NZ_APMY01000065.1"/>
</dbReference>
<organism evidence="3 4">
    <name type="scientific">Rhodococcus rhodnii LMG 5362</name>
    <dbReference type="NCBI Taxonomy" id="1273125"/>
    <lineage>
        <taxon>Bacteria</taxon>
        <taxon>Bacillati</taxon>
        <taxon>Actinomycetota</taxon>
        <taxon>Actinomycetes</taxon>
        <taxon>Mycobacteriales</taxon>
        <taxon>Nocardiaceae</taxon>
        <taxon>Rhodococcus</taxon>
    </lineage>
</organism>
<evidence type="ECO:0000313" key="3">
    <source>
        <dbReference type="EMBL" id="EOM76502.1"/>
    </source>
</evidence>
<name>R7WMG8_9NOCA</name>
<evidence type="ECO:0000313" key="4">
    <source>
        <dbReference type="Proteomes" id="UP000013525"/>
    </source>
</evidence>
<keyword evidence="2" id="KW-0472">Membrane</keyword>
<comment type="caution">
    <text evidence="3">The sequence shown here is derived from an EMBL/GenBank/DDBJ whole genome shotgun (WGS) entry which is preliminary data.</text>
</comment>
<feature type="compositionally biased region" description="Basic and acidic residues" evidence="1">
    <location>
        <begin position="139"/>
        <end position="148"/>
    </location>
</feature>
<feature type="transmembrane region" description="Helical" evidence="2">
    <location>
        <begin position="12"/>
        <end position="33"/>
    </location>
</feature>